<proteinExistence type="inferred from homology"/>
<dbReference type="GO" id="GO:0043386">
    <property type="term" value="P:mycotoxin biosynthetic process"/>
    <property type="evidence" value="ECO:0007669"/>
    <property type="project" value="InterPro"/>
</dbReference>
<evidence type="ECO:0000256" key="1">
    <source>
        <dbReference type="ARBA" id="ARBA00006439"/>
    </source>
</evidence>
<dbReference type="InterPro" id="IPR009992">
    <property type="entry name" value="Tri3/Sat12/Sat16/Mac1"/>
</dbReference>
<evidence type="ECO:0000313" key="4">
    <source>
        <dbReference type="Proteomes" id="UP000249619"/>
    </source>
</evidence>
<name>A0A364MUI7_STELY</name>
<gene>
    <name evidence="3" type="ORF">DDE83_008180</name>
</gene>
<dbReference type="Proteomes" id="UP000249619">
    <property type="component" value="Unassembled WGS sequence"/>
</dbReference>
<dbReference type="PANTHER" id="PTHR42034:SF1">
    <property type="entry name" value="CONDENSATION DOMAIN-CONTAINING PROTEIN"/>
    <property type="match status" value="1"/>
</dbReference>
<dbReference type="GO" id="GO:0016407">
    <property type="term" value="F:acetyltransferase activity"/>
    <property type="evidence" value="ECO:0007669"/>
    <property type="project" value="InterPro"/>
</dbReference>
<keyword evidence="2 3" id="KW-0808">Transferase</keyword>
<comment type="similarity">
    <text evidence="1">Belongs to the trichothecene O-acetyltransferase family.</text>
</comment>
<dbReference type="Gene3D" id="3.30.559.30">
    <property type="entry name" value="Nonribosomal peptide synthetase, condensation domain"/>
    <property type="match status" value="1"/>
</dbReference>
<evidence type="ECO:0000313" key="3">
    <source>
        <dbReference type="EMBL" id="RAR03535.1"/>
    </source>
</evidence>
<dbReference type="AlphaFoldDB" id="A0A364MUI7"/>
<comment type="caution">
    <text evidence="3">The sequence shown here is derived from an EMBL/GenBank/DDBJ whole genome shotgun (WGS) entry which is preliminary data.</text>
</comment>
<dbReference type="EMBL" id="QGDH01000176">
    <property type="protein sequence ID" value="RAR03535.1"/>
    <property type="molecule type" value="Genomic_DNA"/>
</dbReference>
<evidence type="ECO:0000256" key="2">
    <source>
        <dbReference type="ARBA" id="ARBA00022679"/>
    </source>
</evidence>
<dbReference type="InterPro" id="IPR023213">
    <property type="entry name" value="CAT-like_dom_sf"/>
</dbReference>
<keyword evidence="4" id="KW-1185">Reference proteome</keyword>
<protein>
    <submittedName>
        <fullName evidence="3">15-O-acetyltransferase Tri3</fullName>
    </submittedName>
</protein>
<reference evidence="4" key="1">
    <citation type="submission" date="2018-05" db="EMBL/GenBank/DDBJ databases">
        <title>Draft genome sequence of Stemphylium lycopersici strain CIDEFI 213.</title>
        <authorList>
            <person name="Medina R."/>
            <person name="Franco M.E.E."/>
            <person name="Lucentini C.G."/>
            <person name="Saparrat M.C.N."/>
            <person name="Balatti P.A."/>
        </authorList>
    </citation>
    <scope>NUCLEOTIDE SEQUENCE [LARGE SCALE GENOMIC DNA]</scope>
    <source>
        <strain evidence="4">CIDEFI 213</strain>
    </source>
</reference>
<dbReference type="Pfam" id="PF07428">
    <property type="entry name" value="Tri3"/>
    <property type="match status" value="1"/>
</dbReference>
<dbReference type="PANTHER" id="PTHR42034">
    <property type="entry name" value="CHROMOSOME 7, WHOLE GENOME SHOTGUN SEQUENCE-RELATED"/>
    <property type="match status" value="1"/>
</dbReference>
<organism evidence="3 4">
    <name type="scientific">Stemphylium lycopersici</name>
    <name type="common">Tomato gray leaf spot disease fungus</name>
    <name type="synonym">Thyrospora lycopersici</name>
    <dbReference type="NCBI Taxonomy" id="183478"/>
    <lineage>
        <taxon>Eukaryota</taxon>
        <taxon>Fungi</taxon>
        <taxon>Dikarya</taxon>
        <taxon>Ascomycota</taxon>
        <taxon>Pezizomycotina</taxon>
        <taxon>Dothideomycetes</taxon>
        <taxon>Pleosporomycetidae</taxon>
        <taxon>Pleosporales</taxon>
        <taxon>Pleosporineae</taxon>
        <taxon>Pleosporaceae</taxon>
        <taxon>Stemphylium</taxon>
    </lineage>
</organism>
<accession>A0A364MUI7</accession>
<sequence length="516" mass="56778">MTSIPFPKLVPETYRWHKSATHPQTVQRRAIGTEQWVGIKDENYKGQYDNFVNATLKVQREQDTISLSLASLKSAIAAALVELRFEHPESAGTAIWDEQGPIVQYTPPENDEEALAWAEASIELWPTAQTGLGVRQEIGRRRKAPGSAFTGHAKSLTVHVVADVPADDTRLVSGASVDILLHMNHIFWDGISSRMLLGSLLRKVGEHANGKQEVKKFTWGDEIKNVSEPILDASKADVSSLGEDFEKARGEFVQSLFDFANSWALDLKVEVGAPATEFQAFTPAETSAIVQAVKSRLGPGYTISHLGQAATALALLKLNPIPDNVSGSPPIIMPLPVNGRRYLKDEYSQSQYGACQAGAVVQLQDAKSFRVDDNDKSAVTAMLERISWISKEQYDYWLSKPFQMAVNVSKDNFLASFLGSNPQEPNPKVVPIFISDGVNDRFISKNITSSAKNETLMTVENVAFFTDSYAPGLLVRMESWNGTTSFGVSYNDGTYTAEQATTLLKTIMGYMLAFTQ</sequence>
<dbReference type="Gene3D" id="3.30.559.10">
    <property type="entry name" value="Chloramphenicol acetyltransferase-like domain"/>
    <property type="match status" value="1"/>
</dbReference>